<dbReference type="Proteomes" id="UP000035548">
    <property type="component" value="Chromosome"/>
</dbReference>
<feature type="region of interest" description="Disordered" evidence="2">
    <location>
        <begin position="16"/>
        <end position="43"/>
    </location>
</feature>
<evidence type="ECO:0000313" key="3">
    <source>
        <dbReference type="EMBL" id="AKK10357.1"/>
    </source>
</evidence>
<organism evidence="3 4">
    <name type="scientific">Corynebacterium uterequi</name>
    <dbReference type="NCBI Taxonomy" id="1072256"/>
    <lineage>
        <taxon>Bacteria</taxon>
        <taxon>Bacillati</taxon>
        <taxon>Actinomycetota</taxon>
        <taxon>Actinomycetes</taxon>
        <taxon>Mycobacteriales</taxon>
        <taxon>Corynebacteriaceae</taxon>
        <taxon>Corynebacterium</taxon>
    </lineage>
</organism>
<dbReference type="SUPFAM" id="SSF54518">
    <property type="entry name" value="Tubby C-terminal domain-like"/>
    <property type="match status" value="1"/>
</dbReference>
<dbReference type="EMBL" id="CP011546">
    <property type="protein sequence ID" value="AKK10357.1"/>
    <property type="molecule type" value="Genomic_DNA"/>
</dbReference>
<gene>
    <name evidence="3" type="ORF">CUTER_01705</name>
</gene>
<dbReference type="OrthoDB" id="4412702at2"/>
<protein>
    <recommendedName>
        <fullName evidence="5">Scramblase</fullName>
    </recommendedName>
</protein>
<evidence type="ECO:0000313" key="4">
    <source>
        <dbReference type="Proteomes" id="UP000035548"/>
    </source>
</evidence>
<dbReference type="InterPro" id="IPR007612">
    <property type="entry name" value="LOR"/>
</dbReference>
<dbReference type="Pfam" id="PF04525">
    <property type="entry name" value="LOR"/>
    <property type="match status" value="1"/>
</dbReference>
<dbReference type="AlphaFoldDB" id="A0A0G3HGT8"/>
<dbReference type="PATRIC" id="fig|1072256.5.peg.330"/>
<comment type="similarity">
    <text evidence="1">Belongs to the LOR family.</text>
</comment>
<evidence type="ECO:0000256" key="2">
    <source>
        <dbReference type="SAM" id="MobiDB-lite"/>
    </source>
</evidence>
<proteinExistence type="inferred from homology"/>
<keyword evidence="4" id="KW-1185">Reference proteome</keyword>
<dbReference type="InterPro" id="IPR025659">
    <property type="entry name" value="Tubby-like_C"/>
</dbReference>
<reference evidence="4" key="2">
    <citation type="submission" date="2015-05" db="EMBL/GenBank/DDBJ databases">
        <title>Complete genome sequence of Corynebacterium uterequi DSM 45634, isolated from the uterus of a maiden mare.</title>
        <authorList>
            <person name="Ruckert C."/>
            <person name="Albersmeier A."/>
            <person name="Winkler A."/>
            <person name="Tauch A."/>
        </authorList>
    </citation>
    <scope>NUCLEOTIDE SEQUENCE [LARGE SCALE GENOMIC DNA]</scope>
    <source>
        <strain evidence="4">DSM 45634</strain>
    </source>
</reference>
<sequence>MPNSFDWDKYYRDTEAKLGGQPAPEAGQDDARAGDTRAGATRDGSHLLDHDVVILQQVRSFLKDDFEIHGPDGEVIGYILTEGSALSRMFLGSRQLSVVDAQHTSGQAAPGELALRITDPANWVRDTYEVYLADSDQRLAEITQKIAFLKRKLAIGIDGHPGIEFRGDVFGYNAEVVAGDRQLAVIQRQWAGMANLFFEKQKYCLRFAPGLPRELHAAILGAAIAADLIAAKADRRN</sequence>
<reference evidence="3 4" key="1">
    <citation type="journal article" date="2015" name="Genome Announc.">
        <title>Virulence Factor Genes Detected in the Complete Genome Sequence of Corynebacterium uterequi DSM 45634, Isolated from the Uterus of a Maiden Mare.</title>
        <authorList>
            <person name="Ruckert C."/>
            <person name="Kriete M."/>
            <person name="Jaenicke S."/>
            <person name="Winkler A."/>
            <person name="Tauch A."/>
        </authorList>
    </citation>
    <scope>NUCLEOTIDE SEQUENCE [LARGE SCALE GENOMIC DNA]</scope>
    <source>
        <strain evidence="3 4">DSM 45634</strain>
    </source>
</reference>
<name>A0A0G3HGT8_9CORY</name>
<dbReference type="InterPro" id="IPR038595">
    <property type="entry name" value="LOR_sf"/>
</dbReference>
<dbReference type="STRING" id="1072256.CUTER_01705"/>
<evidence type="ECO:0000256" key="1">
    <source>
        <dbReference type="ARBA" id="ARBA00005437"/>
    </source>
</evidence>
<dbReference type="RefSeq" id="WP_052843976.1">
    <property type="nucleotide sequence ID" value="NZ_CP011546.1"/>
</dbReference>
<dbReference type="KEGG" id="cut:CUTER_01705"/>
<accession>A0A0G3HGT8</accession>
<dbReference type="Gene3D" id="2.40.160.200">
    <property type="entry name" value="LURP1-related"/>
    <property type="match status" value="1"/>
</dbReference>
<evidence type="ECO:0008006" key="5">
    <source>
        <dbReference type="Google" id="ProtNLM"/>
    </source>
</evidence>